<dbReference type="CDD" id="cd00093">
    <property type="entry name" value="HTH_XRE"/>
    <property type="match status" value="1"/>
</dbReference>
<dbReference type="Pfam" id="PF01381">
    <property type="entry name" value="HTH_3"/>
    <property type="match status" value="1"/>
</dbReference>
<dbReference type="OrthoDB" id="4419620at2"/>
<dbReference type="EMBL" id="JSWE01000146">
    <property type="protein sequence ID" value="KIE04757.1"/>
    <property type="molecule type" value="Genomic_DNA"/>
</dbReference>
<dbReference type="PROSITE" id="PS50943">
    <property type="entry name" value="HTH_CROC1"/>
    <property type="match status" value="1"/>
</dbReference>
<dbReference type="Gene3D" id="1.10.260.40">
    <property type="entry name" value="lambda repressor-like DNA-binding domains"/>
    <property type="match status" value="1"/>
</dbReference>
<evidence type="ECO:0000313" key="3">
    <source>
        <dbReference type="Proteomes" id="UP000031258"/>
    </source>
</evidence>
<dbReference type="InterPro" id="IPR001387">
    <property type="entry name" value="Cro/C1-type_HTH"/>
</dbReference>
<keyword evidence="3" id="KW-1185">Reference proteome</keyword>
<proteinExistence type="predicted"/>
<reference evidence="2 3" key="1">
    <citation type="submission" date="2014-11" db="EMBL/GenBank/DDBJ databases">
        <title>A Rickettsiales Symbiont of Amoebae With Ancient Features.</title>
        <authorList>
            <person name="Schulz F."/>
            <person name="Martijn J."/>
            <person name="Wascher F."/>
            <person name="Kostanjsek R."/>
            <person name="Ettema T.J."/>
            <person name="Horn M."/>
        </authorList>
    </citation>
    <scope>NUCLEOTIDE SEQUENCE [LARGE SCALE GENOMIC DNA]</scope>
    <source>
        <strain evidence="2 3">UWC36</strain>
    </source>
</reference>
<sequence length="208" mass="23919">MPVTTAQIKAARTLLGWTTQDLADFSDLSVSTINNLENDRHSTHKKTMEKVMLTFEKFGVCFVESSGVLVNSSMKIYEGLSGIQKYFDYNYEVLKATSGEHRIFTIDGLVLKQKLGPMAQAHYERLSRLENVKVRMFTPSGNFLNFEKYNNFKIKQIPLYQASLAAHSYFSGNVAIFFMEKMRVIVIQDQALFDISVKNFDYIWDSFK</sequence>
<gene>
    <name evidence="2" type="ORF">NF27_FX00180</name>
</gene>
<dbReference type="AlphaFoldDB" id="A0A0C1MRQ4"/>
<dbReference type="RefSeq" id="WP_053332678.1">
    <property type="nucleotide sequence ID" value="NZ_JSWE01000146.1"/>
</dbReference>
<dbReference type="SUPFAM" id="SSF47413">
    <property type="entry name" value="lambda repressor-like DNA-binding domains"/>
    <property type="match status" value="1"/>
</dbReference>
<accession>A0A0C1MRQ4</accession>
<feature type="domain" description="HTH cro/C1-type" evidence="1">
    <location>
        <begin position="8"/>
        <end position="61"/>
    </location>
</feature>
<organism evidence="2 3">
    <name type="scientific">Candidatus Jidaibacter acanthamoebae</name>
    <dbReference type="NCBI Taxonomy" id="86105"/>
    <lineage>
        <taxon>Bacteria</taxon>
        <taxon>Pseudomonadati</taxon>
        <taxon>Pseudomonadota</taxon>
        <taxon>Alphaproteobacteria</taxon>
        <taxon>Rickettsiales</taxon>
        <taxon>Candidatus Midichloriaceae</taxon>
        <taxon>Candidatus Jidaibacter</taxon>
    </lineage>
</organism>
<dbReference type="Proteomes" id="UP000031258">
    <property type="component" value="Unassembled WGS sequence"/>
</dbReference>
<evidence type="ECO:0000313" key="2">
    <source>
        <dbReference type="EMBL" id="KIE04757.1"/>
    </source>
</evidence>
<dbReference type="GO" id="GO:0003677">
    <property type="term" value="F:DNA binding"/>
    <property type="evidence" value="ECO:0007669"/>
    <property type="project" value="InterPro"/>
</dbReference>
<comment type="caution">
    <text evidence="2">The sequence shown here is derived from an EMBL/GenBank/DDBJ whole genome shotgun (WGS) entry which is preliminary data.</text>
</comment>
<dbReference type="InterPro" id="IPR010982">
    <property type="entry name" value="Lambda_DNA-bd_dom_sf"/>
</dbReference>
<evidence type="ECO:0000259" key="1">
    <source>
        <dbReference type="PROSITE" id="PS50943"/>
    </source>
</evidence>
<protein>
    <recommendedName>
        <fullName evidence="1">HTH cro/C1-type domain-containing protein</fullName>
    </recommendedName>
</protein>
<name>A0A0C1MRQ4_9RICK</name>